<keyword evidence="1" id="KW-0812">Transmembrane</keyword>
<dbReference type="Proteomes" id="UP000003089">
    <property type="component" value="Unassembled WGS sequence"/>
</dbReference>
<name>I8XWA9_9BACE</name>
<feature type="transmembrane region" description="Helical" evidence="1">
    <location>
        <begin position="7"/>
        <end position="26"/>
    </location>
</feature>
<evidence type="ECO:0000313" key="3">
    <source>
        <dbReference type="Proteomes" id="UP000003089"/>
    </source>
</evidence>
<organism evidence="2 3">
    <name type="scientific">Bacteroides nordii CL02T12C05</name>
    <dbReference type="NCBI Taxonomy" id="997884"/>
    <lineage>
        <taxon>Bacteria</taxon>
        <taxon>Pseudomonadati</taxon>
        <taxon>Bacteroidota</taxon>
        <taxon>Bacteroidia</taxon>
        <taxon>Bacteroidales</taxon>
        <taxon>Bacteroidaceae</taxon>
        <taxon>Bacteroides</taxon>
    </lineage>
</organism>
<dbReference type="STRING" id="997884.HMPREF1068_00454"/>
<keyword evidence="1" id="KW-0472">Membrane</keyword>
<dbReference type="RefSeq" id="WP_007483326.1">
    <property type="nucleotide sequence ID" value="NZ_JH724314.1"/>
</dbReference>
<sequence>MRKLKRIFLIIFSVLFVCGILQQLYYRVKYEGNLVFYITNESPADPARLEIFIDGIKVVDDKIRSVFQLVKQYSVKTTLGNHVITVKIDGEFIEEIKLNTFLVTFVSVEYYGDILDSTDKYRKYFYIGVHKSPMLFIA</sequence>
<proteinExistence type="predicted"/>
<dbReference type="EMBL" id="AGXS01000007">
    <property type="protein sequence ID" value="EIY54317.1"/>
    <property type="molecule type" value="Genomic_DNA"/>
</dbReference>
<keyword evidence="3" id="KW-1185">Reference proteome</keyword>
<dbReference type="PATRIC" id="fig|997884.3.peg.465"/>
<gene>
    <name evidence="2" type="ORF">HMPREF1068_00454</name>
</gene>
<dbReference type="HOGENOM" id="CLU_1851155_0_0_10"/>
<protein>
    <submittedName>
        <fullName evidence="2">Uncharacterized protein</fullName>
    </submittedName>
</protein>
<dbReference type="AlphaFoldDB" id="I8XWA9"/>
<evidence type="ECO:0000256" key="1">
    <source>
        <dbReference type="SAM" id="Phobius"/>
    </source>
</evidence>
<accession>I8XWA9</accession>
<keyword evidence="1" id="KW-1133">Transmembrane helix</keyword>
<reference evidence="2 3" key="1">
    <citation type="submission" date="2012-02" db="EMBL/GenBank/DDBJ databases">
        <title>The Genome Sequence of Bacteroides nordii CL02T12C05.</title>
        <authorList>
            <consortium name="The Broad Institute Genome Sequencing Platform"/>
            <person name="Earl A."/>
            <person name="Ward D."/>
            <person name="Feldgarden M."/>
            <person name="Gevers D."/>
            <person name="Zitomersky N.L."/>
            <person name="Coyne M.J."/>
            <person name="Comstock L.E."/>
            <person name="Young S.K."/>
            <person name="Zeng Q."/>
            <person name="Gargeya S."/>
            <person name="Fitzgerald M."/>
            <person name="Haas B."/>
            <person name="Abouelleil A."/>
            <person name="Alvarado L."/>
            <person name="Arachchi H.M."/>
            <person name="Berlin A."/>
            <person name="Chapman S.B."/>
            <person name="Gearin G."/>
            <person name="Goldberg J."/>
            <person name="Griggs A."/>
            <person name="Gujja S."/>
            <person name="Hansen M."/>
            <person name="Heiman D."/>
            <person name="Howarth C."/>
            <person name="Larimer J."/>
            <person name="Lui A."/>
            <person name="MacDonald P.J.P."/>
            <person name="McCowen C."/>
            <person name="Montmayeur A."/>
            <person name="Murphy C."/>
            <person name="Neiman D."/>
            <person name="Pearson M."/>
            <person name="Priest M."/>
            <person name="Roberts A."/>
            <person name="Saif S."/>
            <person name="Shea T."/>
            <person name="Sisk P."/>
            <person name="Stolte C."/>
            <person name="Sykes S."/>
            <person name="Wortman J."/>
            <person name="Nusbaum C."/>
            <person name="Birren B."/>
        </authorList>
    </citation>
    <scope>NUCLEOTIDE SEQUENCE [LARGE SCALE GENOMIC DNA]</scope>
    <source>
        <strain evidence="2 3">CL02T12C05</strain>
    </source>
</reference>
<evidence type="ECO:0000313" key="2">
    <source>
        <dbReference type="EMBL" id="EIY54317.1"/>
    </source>
</evidence>
<comment type="caution">
    <text evidence="2">The sequence shown here is derived from an EMBL/GenBank/DDBJ whole genome shotgun (WGS) entry which is preliminary data.</text>
</comment>